<gene>
    <name evidence="2" type="ORF">FKY71_00740</name>
</gene>
<protein>
    <submittedName>
        <fullName evidence="2">Uncharacterized protein</fullName>
    </submittedName>
</protein>
<reference evidence="2 3" key="1">
    <citation type="submission" date="2019-06" db="EMBL/GenBank/DDBJ databases">
        <title>Metagenome assembled Genome of Spiribacter salinus SL48-SHIP from the microbial mat of Salt Lake 48 (Novosibirsk region, Russia).</title>
        <authorList>
            <person name="Shipova A."/>
            <person name="Rozanov A.S."/>
            <person name="Bryanskaya A.V."/>
            <person name="Peltek S.E."/>
        </authorList>
    </citation>
    <scope>NUCLEOTIDE SEQUENCE [LARGE SCALE GENOMIC DNA]</scope>
    <source>
        <strain evidence="2">SL48-SHIP-2</strain>
    </source>
</reference>
<name>A0A540VW17_9GAMM</name>
<dbReference type="STRING" id="1260251.SPISAL_02655"/>
<dbReference type="EMBL" id="VIFK01000002">
    <property type="protein sequence ID" value="TQF00938.1"/>
    <property type="molecule type" value="Genomic_DNA"/>
</dbReference>
<dbReference type="Proteomes" id="UP000315400">
    <property type="component" value="Unassembled WGS sequence"/>
</dbReference>
<dbReference type="RefSeq" id="WP_222518550.1">
    <property type="nucleotide sequence ID" value="NZ_MBFX01000002.1"/>
</dbReference>
<evidence type="ECO:0000313" key="2">
    <source>
        <dbReference type="EMBL" id="TQF00938.1"/>
    </source>
</evidence>
<comment type="caution">
    <text evidence="2">The sequence shown here is derived from an EMBL/GenBank/DDBJ whole genome shotgun (WGS) entry which is preliminary data.</text>
</comment>
<proteinExistence type="predicted"/>
<organism evidence="2 3">
    <name type="scientific">Spiribacter salinus</name>
    <dbReference type="NCBI Taxonomy" id="1335746"/>
    <lineage>
        <taxon>Bacteria</taxon>
        <taxon>Pseudomonadati</taxon>
        <taxon>Pseudomonadota</taxon>
        <taxon>Gammaproteobacteria</taxon>
        <taxon>Chromatiales</taxon>
        <taxon>Ectothiorhodospiraceae</taxon>
        <taxon>Spiribacter</taxon>
    </lineage>
</organism>
<feature type="compositionally biased region" description="Basic and acidic residues" evidence="1">
    <location>
        <begin position="86"/>
        <end position="95"/>
    </location>
</feature>
<sequence>MSTEQSFPRVHQIRFAYSSLEDRIAMHLTMVAGGGHIAWLSRRALMSLTQHLNHVLKESHPAGEGGMAHDTIMALEHIGARAELAAQRDHERSLETGDEDPGAEPPIEWTHHLVTEAQVEAQDSHIVLALLGQPRPGEPEQRMRAEPIGGLALTRVHAHEVLRLMVANAHEAGWRIDQPIEWLNVRRDGAPTGT</sequence>
<evidence type="ECO:0000256" key="1">
    <source>
        <dbReference type="SAM" id="MobiDB-lite"/>
    </source>
</evidence>
<feature type="region of interest" description="Disordered" evidence="1">
    <location>
        <begin position="84"/>
        <end position="105"/>
    </location>
</feature>
<accession>A0A540VW17</accession>
<evidence type="ECO:0000313" key="3">
    <source>
        <dbReference type="Proteomes" id="UP000315400"/>
    </source>
</evidence>
<dbReference type="AlphaFoldDB" id="A0A540VW17"/>